<keyword evidence="1" id="KW-0732">Signal</keyword>
<proteinExistence type="predicted"/>
<organism evidence="2 3">
    <name type="scientific">Bradyrhizobium denitrificans</name>
    <dbReference type="NCBI Taxonomy" id="2734912"/>
    <lineage>
        <taxon>Bacteria</taxon>
        <taxon>Pseudomonadati</taxon>
        <taxon>Pseudomonadota</taxon>
        <taxon>Alphaproteobacteria</taxon>
        <taxon>Hyphomicrobiales</taxon>
        <taxon>Nitrobacteraceae</taxon>
        <taxon>Bradyrhizobium</taxon>
    </lineage>
</organism>
<name>A0ABS5GBZ2_9BRAD</name>
<comment type="caution">
    <text evidence="2">The sequence shown here is derived from an EMBL/GenBank/DDBJ whole genome shotgun (WGS) entry which is preliminary data.</text>
</comment>
<evidence type="ECO:0000313" key="3">
    <source>
        <dbReference type="Proteomes" id="UP001314635"/>
    </source>
</evidence>
<gene>
    <name evidence="2" type="ORF">JQ619_23020</name>
</gene>
<reference evidence="3" key="1">
    <citation type="journal article" date="2021" name="ISME J.">
        <title>Evolutionary origin and ecological implication of a unique nif island in free-living Bradyrhizobium lineages.</title>
        <authorList>
            <person name="Tao J."/>
        </authorList>
    </citation>
    <scope>NUCLEOTIDE SEQUENCE [LARGE SCALE GENOMIC DNA]</scope>
    <source>
        <strain evidence="3">SZCCT0094</strain>
    </source>
</reference>
<dbReference type="InterPro" id="IPR052755">
    <property type="entry name" value="Lysozyme_Inhibitor_LprI"/>
</dbReference>
<evidence type="ECO:0000256" key="1">
    <source>
        <dbReference type="SAM" id="SignalP"/>
    </source>
</evidence>
<dbReference type="RefSeq" id="WP_172240553.1">
    <property type="nucleotide sequence ID" value="NZ_JABFDP010000026.1"/>
</dbReference>
<feature type="signal peptide" evidence="1">
    <location>
        <begin position="1"/>
        <end position="24"/>
    </location>
</feature>
<protein>
    <recommendedName>
        <fullName evidence="4">DUF1311 domain-containing protein</fullName>
    </recommendedName>
</protein>
<dbReference type="Proteomes" id="UP001314635">
    <property type="component" value="Unassembled WGS sequence"/>
</dbReference>
<keyword evidence="3" id="KW-1185">Reference proteome</keyword>
<dbReference type="PANTHER" id="PTHR37549:SF1">
    <property type="entry name" value="LIPOPROTEIN LPRI"/>
    <property type="match status" value="1"/>
</dbReference>
<accession>A0ABS5GBZ2</accession>
<dbReference type="PANTHER" id="PTHR37549">
    <property type="entry name" value="LIPOPROTEIN LPRI"/>
    <property type="match status" value="1"/>
</dbReference>
<evidence type="ECO:0008006" key="4">
    <source>
        <dbReference type="Google" id="ProtNLM"/>
    </source>
</evidence>
<dbReference type="EMBL" id="JAFCLK010000022">
    <property type="protein sequence ID" value="MBR1138641.1"/>
    <property type="molecule type" value="Genomic_DNA"/>
</dbReference>
<sequence>MAISLKKLSPALFPLLLGHAPASATSPSFDCSRAKSSDEKLICEDDHLAELDQAVAIAFKQALTAKKADTADVKTSAKERLDDRRACGAEQICILDAQVKAISLFGEMGSNVPVPPWIGEYRLNYAKVHPAVMDEKLPQMRGHCTRTQIASITGRFGETLKFPLSKDDEVSGTAVKYTNDIYQISYGYEEDVARSHIGDQVLLCLSSIPRNCPPGDNRGREYSATNLTSRTSWIMPDSQHMCGGP</sequence>
<evidence type="ECO:0000313" key="2">
    <source>
        <dbReference type="EMBL" id="MBR1138641.1"/>
    </source>
</evidence>
<feature type="chain" id="PRO_5046034507" description="DUF1311 domain-containing protein" evidence="1">
    <location>
        <begin position="25"/>
        <end position="245"/>
    </location>
</feature>